<evidence type="ECO:0000313" key="1">
    <source>
        <dbReference type="EMBL" id="MPD05455.1"/>
    </source>
</evidence>
<reference evidence="1 2" key="1">
    <citation type="submission" date="2019-05" db="EMBL/GenBank/DDBJ databases">
        <title>Another draft genome of Portunus trituberculatus and its Hox gene families provides insights of decapod evolution.</title>
        <authorList>
            <person name="Jeong J.-H."/>
            <person name="Song I."/>
            <person name="Kim S."/>
            <person name="Choi T."/>
            <person name="Kim D."/>
            <person name="Ryu S."/>
            <person name="Kim W."/>
        </authorList>
    </citation>
    <scope>NUCLEOTIDE SEQUENCE [LARGE SCALE GENOMIC DNA]</scope>
    <source>
        <tissue evidence="1">Muscle</tissue>
    </source>
</reference>
<organism evidence="1 2">
    <name type="scientific">Portunus trituberculatus</name>
    <name type="common">Swimming crab</name>
    <name type="synonym">Neptunus trituberculatus</name>
    <dbReference type="NCBI Taxonomy" id="210409"/>
    <lineage>
        <taxon>Eukaryota</taxon>
        <taxon>Metazoa</taxon>
        <taxon>Ecdysozoa</taxon>
        <taxon>Arthropoda</taxon>
        <taxon>Crustacea</taxon>
        <taxon>Multicrustacea</taxon>
        <taxon>Malacostraca</taxon>
        <taxon>Eumalacostraca</taxon>
        <taxon>Eucarida</taxon>
        <taxon>Decapoda</taxon>
        <taxon>Pleocyemata</taxon>
        <taxon>Brachyura</taxon>
        <taxon>Eubrachyura</taxon>
        <taxon>Portunoidea</taxon>
        <taxon>Portunidae</taxon>
        <taxon>Portuninae</taxon>
        <taxon>Portunus</taxon>
    </lineage>
</organism>
<name>A0A5B7KLC8_PORTR</name>
<dbReference type="AlphaFoldDB" id="A0A5B7KLC8"/>
<accession>A0A5B7KLC8</accession>
<evidence type="ECO:0000313" key="2">
    <source>
        <dbReference type="Proteomes" id="UP000324222"/>
    </source>
</evidence>
<sequence>MGPWRRRRERVRQEVYCKLSK</sequence>
<comment type="caution">
    <text evidence="1">The sequence shown here is derived from an EMBL/GenBank/DDBJ whole genome shotgun (WGS) entry which is preliminary data.</text>
</comment>
<dbReference type="Proteomes" id="UP000324222">
    <property type="component" value="Unassembled WGS sequence"/>
</dbReference>
<dbReference type="EMBL" id="VSRR010146086">
    <property type="protein sequence ID" value="MPD05455.1"/>
    <property type="molecule type" value="Genomic_DNA"/>
</dbReference>
<protein>
    <submittedName>
        <fullName evidence="1">Uncharacterized protein</fullName>
    </submittedName>
</protein>
<keyword evidence="2" id="KW-1185">Reference proteome</keyword>
<gene>
    <name evidence="1" type="ORF">E2C01_101200</name>
</gene>
<proteinExistence type="predicted"/>